<feature type="zinc finger region" description="C3H1-type" evidence="5">
    <location>
        <begin position="417"/>
        <end position="445"/>
    </location>
</feature>
<dbReference type="PANTHER" id="PTHR12547:SF18">
    <property type="entry name" value="PROTEIN TIS11"/>
    <property type="match status" value="1"/>
</dbReference>
<dbReference type="Pfam" id="PF00642">
    <property type="entry name" value="zf-CCCH"/>
    <property type="match status" value="5"/>
</dbReference>
<keyword evidence="9" id="KW-1185">Reference proteome</keyword>
<evidence type="ECO:0000313" key="9">
    <source>
        <dbReference type="Proteomes" id="UP000001307"/>
    </source>
</evidence>
<keyword evidence="4 5" id="KW-0862">Zinc</keyword>
<feature type="zinc finger region" description="C3H1-type" evidence="5">
    <location>
        <begin position="261"/>
        <end position="289"/>
    </location>
</feature>
<dbReference type="SMART" id="SM00356">
    <property type="entry name" value="ZnF_C3H1"/>
    <property type="match status" value="5"/>
</dbReference>
<feature type="domain" description="C3H1-type" evidence="7">
    <location>
        <begin position="301"/>
        <end position="329"/>
    </location>
</feature>
<feature type="zinc finger region" description="C3H1-type" evidence="5">
    <location>
        <begin position="340"/>
        <end position="368"/>
    </location>
</feature>
<keyword evidence="2" id="KW-0677">Repeat</keyword>
<evidence type="ECO:0000256" key="6">
    <source>
        <dbReference type="SAM" id="MobiDB-lite"/>
    </source>
</evidence>
<protein>
    <recommendedName>
        <fullName evidence="7">C3H1-type domain-containing protein</fullName>
    </recommendedName>
</protein>
<name>E4XMR5_OIKDI</name>
<organism evidence="8">
    <name type="scientific">Oikopleura dioica</name>
    <name type="common">Tunicate</name>
    <dbReference type="NCBI Taxonomy" id="34765"/>
    <lineage>
        <taxon>Eukaryota</taxon>
        <taxon>Metazoa</taxon>
        <taxon>Chordata</taxon>
        <taxon>Tunicata</taxon>
        <taxon>Appendicularia</taxon>
        <taxon>Copelata</taxon>
        <taxon>Oikopleuridae</taxon>
        <taxon>Oikopleura</taxon>
    </lineage>
</organism>
<dbReference type="SUPFAM" id="SSF90229">
    <property type="entry name" value="CCCH zinc finger"/>
    <property type="match status" value="5"/>
</dbReference>
<feature type="domain" description="C3H1-type" evidence="7">
    <location>
        <begin position="261"/>
        <end position="289"/>
    </location>
</feature>
<evidence type="ECO:0000259" key="7">
    <source>
        <dbReference type="PROSITE" id="PS50103"/>
    </source>
</evidence>
<feature type="domain" description="C3H1-type" evidence="7">
    <location>
        <begin position="222"/>
        <end position="249"/>
    </location>
</feature>
<dbReference type="Proteomes" id="UP000001307">
    <property type="component" value="Unassembled WGS sequence"/>
</dbReference>
<dbReference type="GO" id="GO:0003729">
    <property type="term" value="F:mRNA binding"/>
    <property type="evidence" value="ECO:0007669"/>
    <property type="project" value="InterPro"/>
</dbReference>
<feature type="compositionally biased region" description="Polar residues" evidence="6">
    <location>
        <begin position="96"/>
        <end position="114"/>
    </location>
</feature>
<keyword evidence="1 5" id="KW-0479">Metal-binding</keyword>
<dbReference type="AlphaFoldDB" id="E4XMR5"/>
<evidence type="ECO:0000256" key="2">
    <source>
        <dbReference type="ARBA" id="ARBA00022737"/>
    </source>
</evidence>
<feature type="domain" description="C3H1-type" evidence="7">
    <location>
        <begin position="340"/>
        <end position="368"/>
    </location>
</feature>
<sequence length="454" mass="49907">MDNSQWTKSEGLGRFPHKTPSGAFDPEVFANPVGQNLSKIDESGLKRTASLGLKTLATNSMLMAQVSVDSVFSHCEGETIDESAAAYAIAKPSSNPIGTGLRPTTPTNQHTFEISSTSPGSLSPSPNKIKELDGPSVTSLPDRIACEATAAEMTNAVLSDSSSTHSSNWQQQIDANDLFQNLNLASKGAQQFILVPNSIFSGAPMLNAQMSAQAANAQMNSLYKTELCRSWQFGTCKYIDRCLFAHGEHELRPLVRPRHNKYKTEQCITFHTLGFCPYGVRCNFVHDKDEHRQAKHSVPSLYKTRLCRTFIERGTCPYGDKCDFAHGTKDLSYDITKHPKYRTKLCRSFQDTGICVYGDRCCFSHVQSPHSKPHTPSPQSGATPEAPPSMTSAELLAQGEDSEATPKQKQKNKGDPETAIKICRRWKYTGKCQYGAACIFSHAITVKRAAQKRG</sequence>
<evidence type="ECO:0000256" key="5">
    <source>
        <dbReference type="PROSITE-ProRule" id="PRU00723"/>
    </source>
</evidence>
<keyword evidence="3 5" id="KW-0863">Zinc-finger</keyword>
<dbReference type="GO" id="GO:0051252">
    <property type="term" value="P:regulation of RNA metabolic process"/>
    <property type="evidence" value="ECO:0007669"/>
    <property type="project" value="UniProtKB-ARBA"/>
</dbReference>
<dbReference type="GO" id="GO:0010468">
    <property type="term" value="P:regulation of gene expression"/>
    <property type="evidence" value="ECO:0007669"/>
    <property type="project" value="UniProtKB-ARBA"/>
</dbReference>
<evidence type="ECO:0000256" key="3">
    <source>
        <dbReference type="ARBA" id="ARBA00022771"/>
    </source>
</evidence>
<evidence type="ECO:0000256" key="1">
    <source>
        <dbReference type="ARBA" id="ARBA00022723"/>
    </source>
</evidence>
<dbReference type="InterPro" id="IPR045877">
    <property type="entry name" value="ZFP36-like"/>
</dbReference>
<dbReference type="PANTHER" id="PTHR12547">
    <property type="entry name" value="CCCH ZINC FINGER/TIS11-RELATED"/>
    <property type="match status" value="1"/>
</dbReference>
<dbReference type="FunFam" id="4.10.1000.10:FF:000001">
    <property type="entry name" value="zinc finger CCCH domain-containing protein 15-like"/>
    <property type="match status" value="1"/>
</dbReference>
<feature type="region of interest" description="Disordered" evidence="6">
    <location>
        <begin position="96"/>
        <end position="126"/>
    </location>
</feature>
<feature type="compositionally biased region" description="Low complexity" evidence="6">
    <location>
        <begin position="115"/>
        <end position="126"/>
    </location>
</feature>
<reference evidence="8" key="1">
    <citation type="journal article" date="2010" name="Science">
        <title>Plasticity of animal genome architecture unmasked by rapid evolution of a pelagic tunicate.</title>
        <authorList>
            <person name="Denoeud F."/>
            <person name="Henriet S."/>
            <person name="Mungpakdee S."/>
            <person name="Aury J.M."/>
            <person name="Da Silva C."/>
            <person name="Brinkmann H."/>
            <person name="Mikhaleva J."/>
            <person name="Olsen L.C."/>
            <person name="Jubin C."/>
            <person name="Canestro C."/>
            <person name="Bouquet J.M."/>
            <person name="Danks G."/>
            <person name="Poulain J."/>
            <person name="Campsteijn C."/>
            <person name="Adamski M."/>
            <person name="Cross I."/>
            <person name="Yadetie F."/>
            <person name="Muffato M."/>
            <person name="Louis A."/>
            <person name="Butcher S."/>
            <person name="Tsagkogeorga G."/>
            <person name="Konrad A."/>
            <person name="Singh S."/>
            <person name="Jensen M.F."/>
            <person name="Cong E.H."/>
            <person name="Eikeseth-Otteraa H."/>
            <person name="Noel B."/>
            <person name="Anthouard V."/>
            <person name="Porcel B.M."/>
            <person name="Kachouri-Lafond R."/>
            <person name="Nishino A."/>
            <person name="Ugolini M."/>
            <person name="Chourrout P."/>
            <person name="Nishida H."/>
            <person name="Aasland R."/>
            <person name="Huzurbazar S."/>
            <person name="Westhof E."/>
            <person name="Delsuc F."/>
            <person name="Lehrach H."/>
            <person name="Reinhardt R."/>
            <person name="Weissenbach J."/>
            <person name="Roy S.W."/>
            <person name="Artiguenave F."/>
            <person name="Postlethwait J.H."/>
            <person name="Manak J.R."/>
            <person name="Thompson E.M."/>
            <person name="Jaillon O."/>
            <person name="Du Pasquier L."/>
            <person name="Boudinot P."/>
            <person name="Liberles D.A."/>
            <person name="Volff J.N."/>
            <person name="Philippe H."/>
            <person name="Lenhard B."/>
            <person name="Roest Crollius H."/>
            <person name="Wincker P."/>
            <person name="Chourrout D."/>
        </authorList>
    </citation>
    <scope>NUCLEOTIDE SEQUENCE [LARGE SCALE GENOMIC DNA]</scope>
</reference>
<dbReference type="Gene3D" id="4.10.1000.10">
    <property type="entry name" value="Zinc finger, CCCH-type"/>
    <property type="match status" value="4"/>
</dbReference>
<feature type="domain" description="C3H1-type" evidence="7">
    <location>
        <begin position="417"/>
        <end position="445"/>
    </location>
</feature>
<feature type="region of interest" description="Disordered" evidence="6">
    <location>
        <begin position="1"/>
        <end position="24"/>
    </location>
</feature>
<gene>
    <name evidence="8" type="ORF">GSOID_T00015460001</name>
</gene>
<dbReference type="InterPro" id="IPR036855">
    <property type="entry name" value="Znf_CCCH_sf"/>
</dbReference>
<accession>E4XMR5</accession>
<proteinExistence type="predicted"/>
<dbReference type="InParanoid" id="E4XMR5"/>
<dbReference type="FunFam" id="4.10.1000.10:FF:000003">
    <property type="entry name" value="Zinc finger CCCH domain-containing protein"/>
    <property type="match status" value="1"/>
</dbReference>
<dbReference type="GO" id="GO:0008270">
    <property type="term" value="F:zinc ion binding"/>
    <property type="evidence" value="ECO:0007669"/>
    <property type="project" value="UniProtKB-KW"/>
</dbReference>
<dbReference type="OrthoDB" id="410307at2759"/>
<evidence type="ECO:0000313" key="8">
    <source>
        <dbReference type="EMBL" id="CBY19807.1"/>
    </source>
</evidence>
<feature type="zinc finger region" description="C3H1-type" evidence="5">
    <location>
        <begin position="301"/>
        <end position="329"/>
    </location>
</feature>
<evidence type="ECO:0000256" key="4">
    <source>
        <dbReference type="ARBA" id="ARBA00022833"/>
    </source>
</evidence>
<dbReference type="PROSITE" id="PS50103">
    <property type="entry name" value="ZF_C3H1"/>
    <property type="match status" value="5"/>
</dbReference>
<feature type="region of interest" description="Disordered" evidence="6">
    <location>
        <begin position="372"/>
        <end position="416"/>
    </location>
</feature>
<dbReference type="EMBL" id="FN653079">
    <property type="protein sequence ID" value="CBY19807.1"/>
    <property type="molecule type" value="Genomic_DNA"/>
</dbReference>
<feature type="zinc finger region" description="C3H1-type" evidence="5">
    <location>
        <begin position="222"/>
        <end position="249"/>
    </location>
</feature>
<dbReference type="InterPro" id="IPR000571">
    <property type="entry name" value="Znf_CCCH"/>
</dbReference>